<dbReference type="HOGENOM" id="CLU_2101941_0_0_7"/>
<proteinExistence type="predicted"/>
<accession>W4M102</accession>
<evidence type="ECO:0000313" key="4">
    <source>
        <dbReference type="EMBL" id="ETX03865.1"/>
    </source>
</evidence>
<dbReference type="Proteomes" id="UP000019140">
    <property type="component" value="Unassembled WGS sequence"/>
</dbReference>
<feature type="compositionally biased region" description="Low complexity" evidence="2">
    <location>
        <begin position="1"/>
        <end position="28"/>
    </location>
</feature>
<feature type="coiled-coil region" evidence="1">
    <location>
        <begin position="56"/>
        <end position="113"/>
    </location>
</feature>
<dbReference type="GO" id="GO:0003677">
    <property type="term" value="F:DNA binding"/>
    <property type="evidence" value="ECO:0007669"/>
    <property type="project" value="InterPro"/>
</dbReference>
<protein>
    <recommendedName>
        <fullName evidence="3">ABC transporter Uup C-terminal domain-containing protein</fullName>
    </recommendedName>
</protein>
<keyword evidence="1" id="KW-0175">Coiled coil</keyword>
<evidence type="ECO:0000313" key="5">
    <source>
        <dbReference type="Proteomes" id="UP000019140"/>
    </source>
</evidence>
<feature type="non-terminal residue" evidence="4">
    <location>
        <position position="1"/>
    </location>
</feature>
<keyword evidence="5" id="KW-1185">Reference proteome</keyword>
<evidence type="ECO:0000259" key="3">
    <source>
        <dbReference type="Pfam" id="PF16326"/>
    </source>
</evidence>
<dbReference type="Pfam" id="PF16326">
    <property type="entry name" value="ABC_tran_CTD"/>
    <property type="match status" value="1"/>
</dbReference>
<reference evidence="4 5" key="1">
    <citation type="journal article" date="2014" name="Nature">
        <title>An environmental bacterial taxon with a large and distinct metabolic repertoire.</title>
        <authorList>
            <person name="Wilson M.C."/>
            <person name="Mori T."/>
            <person name="Ruckert C."/>
            <person name="Uria A.R."/>
            <person name="Helf M.J."/>
            <person name="Takada K."/>
            <person name="Gernert C."/>
            <person name="Steffens U.A."/>
            <person name="Heycke N."/>
            <person name="Schmitt S."/>
            <person name="Rinke C."/>
            <person name="Helfrich E.J."/>
            <person name="Brachmann A.O."/>
            <person name="Gurgui C."/>
            <person name="Wakimoto T."/>
            <person name="Kracht M."/>
            <person name="Crusemann M."/>
            <person name="Hentschel U."/>
            <person name="Abe I."/>
            <person name="Matsunaga S."/>
            <person name="Kalinowski J."/>
            <person name="Takeyama H."/>
            <person name="Piel J."/>
        </authorList>
    </citation>
    <scope>NUCLEOTIDE SEQUENCE [LARGE SCALE GENOMIC DNA]</scope>
    <source>
        <strain evidence="5">TSY2</strain>
    </source>
</reference>
<evidence type="ECO:0000256" key="1">
    <source>
        <dbReference type="SAM" id="Coils"/>
    </source>
</evidence>
<dbReference type="EMBL" id="AZHX01001372">
    <property type="protein sequence ID" value="ETX03865.1"/>
    <property type="molecule type" value="Genomic_DNA"/>
</dbReference>
<sequence>NYSAYQARLAAQQAEAQRAPAAKAPKVKSSPDKAKVKGKAPRAPRRRKPEVIERDIGEVEAEIDGLQSAIDTEQQNADWQRLAELTSQQGALAARLEELMHEWEESMKAAEEGRR</sequence>
<organism evidence="4 5">
    <name type="scientific">Candidatus Entotheonella gemina</name>
    <dbReference type="NCBI Taxonomy" id="1429439"/>
    <lineage>
        <taxon>Bacteria</taxon>
        <taxon>Pseudomonadati</taxon>
        <taxon>Nitrospinota/Tectimicrobiota group</taxon>
        <taxon>Candidatus Tectimicrobiota</taxon>
        <taxon>Candidatus Entotheonellia</taxon>
        <taxon>Candidatus Entotheonellales</taxon>
        <taxon>Candidatus Entotheonellaceae</taxon>
        <taxon>Candidatus Entotheonella</taxon>
    </lineage>
</organism>
<gene>
    <name evidence="4" type="ORF">ETSY2_32155</name>
</gene>
<feature type="domain" description="ABC transporter Uup C-terminal" evidence="3">
    <location>
        <begin position="46"/>
        <end position="105"/>
    </location>
</feature>
<name>W4M102_9BACT</name>
<feature type="region of interest" description="Disordered" evidence="2">
    <location>
        <begin position="1"/>
        <end position="49"/>
    </location>
</feature>
<feature type="compositionally biased region" description="Basic residues" evidence="2">
    <location>
        <begin position="36"/>
        <end position="48"/>
    </location>
</feature>
<comment type="caution">
    <text evidence="4">The sequence shown here is derived from an EMBL/GenBank/DDBJ whole genome shotgun (WGS) entry which is preliminary data.</text>
</comment>
<dbReference type="AlphaFoldDB" id="W4M102"/>
<evidence type="ECO:0000256" key="2">
    <source>
        <dbReference type="SAM" id="MobiDB-lite"/>
    </source>
</evidence>
<dbReference type="InterPro" id="IPR032524">
    <property type="entry name" value="ABC_tran_C"/>
</dbReference>